<feature type="compositionally biased region" description="Basic and acidic residues" evidence="1">
    <location>
        <begin position="1"/>
        <end position="17"/>
    </location>
</feature>
<proteinExistence type="predicted"/>
<feature type="region of interest" description="Disordered" evidence="1">
    <location>
        <begin position="107"/>
        <end position="129"/>
    </location>
</feature>
<dbReference type="Proteomes" id="UP001633002">
    <property type="component" value="Unassembled WGS sequence"/>
</dbReference>
<evidence type="ECO:0000256" key="1">
    <source>
        <dbReference type="SAM" id="MobiDB-lite"/>
    </source>
</evidence>
<keyword evidence="3" id="KW-1185">Reference proteome</keyword>
<feature type="compositionally biased region" description="Basic residues" evidence="1">
    <location>
        <begin position="53"/>
        <end position="63"/>
    </location>
</feature>
<dbReference type="AlphaFoldDB" id="A0ABD3HFI5"/>
<feature type="region of interest" description="Disordered" evidence="1">
    <location>
        <begin position="1"/>
        <end position="77"/>
    </location>
</feature>
<sequence>MMAGEARRDGREEEARPRLGKKLQAGGVHKHMSRLQSEKQRRRQEEHDEMGGRRRHDHDRRKMNVMNVKRDTEKEGVGMRVAFRKQGSGRQEAASGWCAQATSCLQSEKRRRRQEEHDVMGRRRRHEHDQKKMNAMNVMLATGLRKSYSHWQNMTLTLREITINSAR</sequence>
<evidence type="ECO:0000313" key="2">
    <source>
        <dbReference type="EMBL" id="KAL3688925.1"/>
    </source>
</evidence>
<name>A0ABD3HFI5_9MARC</name>
<gene>
    <name evidence="2" type="ORF">R1sor_015234</name>
</gene>
<dbReference type="EMBL" id="JBJQOH010000004">
    <property type="protein sequence ID" value="KAL3688925.1"/>
    <property type="molecule type" value="Genomic_DNA"/>
</dbReference>
<accession>A0ABD3HFI5</accession>
<feature type="compositionally biased region" description="Basic and acidic residues" evidence="1">
    <location>
        <begin position="36"/>
        <end position="52"/>
    </location>
</feature>
<evidence type="ECO:0000313" key="3">
    <source>
        <dbReference type="Proteomes" id="UP001633002"/>
    </source>
</evidence>
<organism evidence="2 3">
    <name type="scientific">Riccia sorocarpa</name>
    <dbReference type="NCBI Taxonomy" id="122646"/>
    <lineage>
        <taxon>Eukaryota</taxon>
        <taxon>Viridiplantae</taxon>
        <taxon>Streptophyta</taxon>
        <taxon>Embryophyta</taxon>
        <taxon>Marchantiophyta</taxon>
        <taxon>Marchantiopsida</taxon>
        <taxon>Marchantiidae</taxon>
        <taxon>Marchantiales</taxon>
        <taxon>Ricciaceae</taxon>
        <taxon>Riccia</taxon>
    </lineage>
</organism>
<comment type="caution">
    <text evidence="2">The sequence shown here is derived from an EMBL/GenBank/DDBJ whole genome shotgun (WGS) entry which is preliminary data.</text>
</comment>
<feature type="compositionally biased region" description="Basic and acidic residues" evidence="1">
    <location>
        <begin position="68"/>
        <end position="77"/>
    </location>
</feature>
<reference evidence="2 3" key="1">
    <citation type="submission" date="2024-09" db="EMBL/GenBank/DDBJ databases">
        <title>Chromosome-scale assembly of Riccia sorocarpa.</title>
        <authorList>
            <person name="Paukszto L."/>
        </authorList>
    </citation>
    <scope>NUCLEOTIDE SEQUENCE [LARGE SCALE GENOMIC DNA]</scope>
    <source>
        <strain evidence="2">LP-2024</strain>
        <tissue evidence="2">Aerial parts of the thallus</tissue>
    </source>
</reference>
<protein>
    <submittedName>
        <fullName evidence="2">Uncharacterized protein</fullName>
    </submittedName>
</protein>
<feature type="compositionally biased region" description="Basic and acidic residues" evidence="1">
    <location>
        <begin position="113"/>
        <end position="129"/>
    </location>
</feature>